<dbReference type="EMBL" id="SRLO01000821">
    <property type="protein sequence ID" value="TNN45828.1"/>
    <property type="molecule type" value="Genomic_DNA"/>
</dbReference>
<feature type="compositionally biased region" description="Basic residues" evidence="1">
    <location>
        <begin position="1"/>
        <end position="11"/>
    </location>
</feature>
<protein>
    <submittedName>
        <fullName evidence="2">Uncharacterized protein</fullName>
    </submittedName>
</protein>
<evidence type="ECO:0000313" key="3">
    <source>
        <dbReference type="Proteomes" id="UP000314294"/>
    </source>
</evidence>
<gene>
    <name evidence="2" type="ORF">EYF80_043953</name>
</gene>
<feature type="compositionally biased region" description="Basic and acidic residues" evidence="1">
    <location>
        <begin position="12"/>
        <end position="21"/>
    </location>
</feature>
<dbReference type="Proteomes" id="UP000314294">
    <property type="component" value="Unassembled WGS sequence"/>
</dbReference>
<evidence type="ECO:0000256" key="1">
    <source>
        <dbReference type="SAM" id="MobiDB-lite"/>
    </source>
</evidence>
<reference evidence="2 3" key="1">
    <citation type="submission" date="2019-03" db="EMBL/GenBank/DDBJ databases">
        <title>First draft genome of Liparis tanakae, snailfish: a comprehensive survey of snailfish specific genes.</title>
        <authorList>
            <person name="Kim W."/>
            <person name="Song I."/>
            <person name="Jeong J.-H."/>
            <person name="Kim D."/>
            <person name="Kim S."/>
            <person name="Ryu S."/>
            <person name="Song J.Y."/>
            <person name="Lee S.K."/>
        </authorList>
    </citation>
    <scope>NUCLEOTIDE SEQUENCE [LARGE SCALE GENOMIC DNA]</scope>
    <source>
        <tissue evidence="2">Muscle</tissue>
    </source>
</reference>
<dbReference type="AlphaFoldDB" id="A0A4Z2FX03"/>
<sequence>MTGGNVRRRRRNGIELHEGRLVESVAPGGTRSGASPRRGVPASHTAGSTRQSLSLMLTCSSSGGGCHLSGSVCSGSSDQWGIEGLSLRSPSPPPALGLGRGS</sequence>
<evidence type="ECO:0000313" key="2">
    <source>
        <dbReference type="EMBL" id="TNN45828.1"/>
    </source>
</evidence>
<proteinExistence type="predicted"/>
<feature type="region of interest" description="Disordered" evidence="1">
    <location>
        <begin position="1"/>
        <end position="50"/>
    </location>
</feature>
<organism evidence="2 3">
    <name type="scientific">Liparis tanakae</name>
    <name type="common">Tanaka's snailfish</name>
    <dbReference type="NCBI Taxonomy" id="230148"/>
    <lineage>
        <taxon>Eukaryota</taxon>
        <taxon>Metazoa</taxon>
        <taxon>Chordata</taxon>
        <taxon>Craniata</taxon>
        <taxon>Vertebrata</taxon>
        <taxon>Euteleostomi</taxon>
        <taxon>Actinopterygii</taxon>
        <taxon>Neopterygii</taxon>
        <taxon>Teleostei</taxon>
        <taxon>Neoteleostei</taxon>
        <taxon>Acanthomorphata</taxon>
        <taxon>Eupercaria</taxon>
        <taxon>Perciformes</taxon>
        <taxon>Cottioidei</taxon>
        <taxon>Cottales</taxon>
        <taxon>Liparidae</taxon>
        <taxon>Liparis</taxon>
    </lineage>
</organism>
<name>A0A4Z2FX03_9TELE</name>
<accession>A0A4Z2FX03</accession>
<keyword evidence="3" id="KW-1185">Reference proteome</keyword>
<comment type="caution">
    <text evidence="2">The sequence shown here is derived from an EMBL/GenBank/DDBJ whole genome shotgun (WGS) entry which is preliminary data.</text>
</comment>